<proteinExistence type="inferred from homology"/>
<evidence type="ECO:0000313" key="15">
    <source>
        <dbReference type="Proteomes" id="UP000318509"/>
    </source>
</evidence>
<comment type="caution">
    <text evidence="14">The sequence shown here is derived from an EMBL/GenBank/DDBJ whole genome shotgun (WGS) entry which is preliminary data.</text>
</comment>
<dbReference type="AlphaFoldDB" id="A0A537K261"/>
<evidence type="ECO:0000256" key="6">
    <source>
        <dbReference type="ARBA" id="ARBA00022691"/>
    </source>
</evidence>
<dbReference type="UniPathway" id="UPA00392"/>
<comment type="subunit">
    <text evidence="3 13">Monomer.</text>
</comment>
<evidence type="ECO:0000313" key="14">
    <source>
        <dbReference type="EMBL" id="TMI89562.1"/>
    </source>
</evidence>
<comment type="catalytic activity">
    <reaction evidence="8 13">
        <text>7-aminomethyl-7-carbaguanosine(34) in tRNA + S-adenosyl-L-methionine = epoxyqueuosine(34) in tRNA + adenine + L-methionine + 2 H(+)</text>
        <dbReference type="Rhea" id="RHEA:32155"/>
        <dbReference type="Rhea" id="RHEA-COMP:10342"/>
        <dbReference type="Rhea" id="RHEA-COMP:18582"/>
        <dbReference type="ChEBI" id="CHEBI:15378"/>
        <dbReference type="ChEBI" id="CHEBI:16708"/>
        <dbReference type="ChEBI" id="CHEBI:57844"/>
        <dbReference type="ChEBI" id="CHEBI:59789"/>
        <dbReference type="ChEBI" id="CHEBI:82833"/>
        <dbReference type="ChEBI" id="CHEBI:194443"/>
        <dbReference type="EC" id="2.4.99.17"/>
    </reaction>
</comment>
<keyword evidence="4 13" id="KW-0963">Cytoplasm</keyword>
<evidence type="ECO:0000256" key="5">
    <source>
        <dbReference type="ARBA" id="ARBA00022679"/>
    </source>
</evidence>
<dbReference type="InterPro" id="IPR003699">
    <property type="entry name" value="QueA"/>
</dbReference>
<dbReference type="EMBL" id="VBAK01000121">
    <property type="protein sequence ID" value="TMI89562.1"/>
    <property type="molecule type" value="Genomic_DNA"/>
</dbReference>
<evidence type="ECO:0000256" key="10">
    <source>
        <dbReference type="ARBA" id="ARBA00066503"/>
    </source>
</evidence>
<protein>
    <recommendedName>
        <fullName evidence="11 13">S-adenosylmethionine:tRNA ribosyltransferase-isomerase</fullName>
        <ecNumber evidence="10 13">2.4.99.17</ecNumber>
    </recommendedName>
    <alternativeName>
        <fullName evidence="12 13">Queuosine biosynthesis protein QueA</fullName>
    </alternativeName>
</protein>
<dbReference type="HAMAP" id="MF_00113">
    <property type="entry name" value="QueA"/>
    <property type="match status" value="1"/>
</dbReference>
<organism evidence="14 15">
    <name type="scientific">Candidatus Segetimicrobium genomatis</name>
    <dbReference type="NCBI Taxonomy" id="2569760"/>
    <lineage>
        <taxon>Bacteria</taxon>
        <taxon>Bacillati</taxon>
        <taxon>Candidatus Sysuimicrobiota</taxon>
        <taxon>Candidatus Sysuimicrobiia</taxon>
        <taxon>Candidatus Sysuimicrobiales</taxon>
        <taxon>Candidatus Segetimicrobiaceae</taxon>
        <taxon>Candidatus Segetimicrobium</taxon>
    </lineage>
</organism>
<keyword evidence="14" id="KW-0328">Glycosyltransferase</keyword>
<dbReference type="GO" id="GO:0005737">
    <property type="term" value="C:cytoplasm"/>
    <property type="evidence" value="ECO:0007669"/>
    <property type="project" value="UniProtKB-SubCell"/>
</dbReference>
<comment type="pathway">
    <text evidence="2 13">tRNA modification; tRNA-queuosine biosynthesis.</text>
</comment>
<dbReference type="Proteomes" id="UP000318509">
    <property type="component" value="Unassembled WGS sequence"/>
</dbReference>
<evidence type="ECO:0000256" key="9">
    <source>
        <dbReference type="ARBA" id="ARBA00061210"/>
    </source>
</evidence>
<keyword evidence="7 13" id="KW-0671">Queuosine biosynthesis</keyword>
<keyword evidence="5 13" id="KW-0808">Transferase</keyword>
<evidence type="ECO:0000256" key="13">
    <source>
        <dbReference type="HAMAP-Rule" id="MF_00113"/>
    </source>
</evidence>
<sequence>MKLADFDYLLPRDLIAQVPARPRDSSRLLVLDRAAGEIDHRVFRELPEYLRPADVLVLNDTKVLPARLRARRPTGGAVEVLLLRPTAQGVWEALIKPARRIREGARLIFAPGVLEGVAGERTAAGTRLIALEHHGDLLRVLDQVGEPPIPPYIARTPEDPRDYQTVYARAAGAVAAPTAGLHFTEALLAGIRARGTAIAFLTLHVGWGTFRPITVEDVASHRMEAEVYEVSPEAAAAINDARARGGRIIAVGTTCVRTLESAVDDAGRIRPGAGSATLFIAPGYRFRATDVLVTNFHLPRSTPLMLAGAFAGRERLLAAYAEAIRRRYRFYSFGDAMLIR</sequence>
<dbReference type="NCBIfam" id="TIGR00113">
    <property type="entry name" value="queA"/>
    <property type="match status" value="1"/>
</dbReference>
<dbReference type="Gene3D" id="3.40.1780.10">
    <property type="entry name" value="QueA-like"/>
    <property type="match status" value="1"/>
</dbReference>
<comment type="similarity">
    <text evidence="9 13">Belongs to the QueA family.</text>
</comment>
<dbReference type="Gene3D" id="2.40.10.240">
    <property type="entry name" value="QueA-like"/>
    <property type="match status" value="1"/>
</dbReference>
<evidence type="ECO:0000256" key="11">
    <source>
        <dbReference type="ARBA" id="ARBA00069325"/>
    </source>
</evidence>
<dbReference type="PANTHER" id="PTHR30307">
    <property type="entry name" value="S-ADENOSYLMETHIONINE:TRNA RIBOSYLTRANSFERASE-ISOMERASE"/>
    <property type="match status" value="1"/>
</dbReference>
<keyword evidence="14" id="KW-0413">Isomerase</keyword>
<dbReference type="NCBIfam" id="NF001140">
    <property type="entry name" value="PRK00147.1"/>
    <property type="match status" value="1"/>
</dbReference>
<reference evidence="14 15" key="1">
    <citation type="journal article" date="2019" name="Nat. Microbiol.">
        <title>Mediterranean grassland soil C-N compound turnover is dependent on rainfall and depth, and is mediated by genomically divergent microorganisms.</title>
        <authorList>
            <person name="Diamond S."/>
            <person name="Andeer P.F."/>
            <person name="Li Z."/>
            <person name="Crits-Christoph A."/>
            <person name="Burstein D."/>
            <person name="Anantharaman K."/>
            <person name="Lane K.R."/>
            <person name="Thomas B.C."/>
            <person name="Pan C."/>
            <person name="Northen T.R."/>
            <person name="Banfield J.F."/>
        </authorList>
    </citation>
    <scope>NUCLEOTIDE SEQUENCE [LARGE SCALE GENOMIC DNA]</scope>
    <source>
        <strain evidence="14">NP_3</strain>
    </source>
</reference>
<dbReference type="FunFam" id="3.40.1780.10:FF:000001">
    <property type="entry name" value="S-adenosylmethionine:tRNA ribosyltransferase-isomerase"/>
    <property type="match status" value="1"/>
</dbReference>
<dbReference type="GO" id="GO:0051075">
    <property type="term" value="F:S-adenosylmethionine:tRNA ribosyltransferase-isomerase activity"/>
    <property type="evidence" value="ECO:0007669"/>
    <property type="project" value="UniProtKB-EC"/>
</dbReference>
<evidence type="ECO:0000256" key="8">
    <source>
        <dbReference type="ARBA" id="ARBA00052751"/>
    </source>
</evidence>
<dbReference type="InterPro" id="IPR042119">
    <property type="entry name" value="QueA_dom2"/>
</dbReference>
<evidence type="ECO:0000256" key="1">
    <source>
        <dbReference type="ARBA" id="ARBA00004496"/>
    </source>
</evidence>
<comment type="function">
    <text evidence="13">Transfers and isomerizes the ribose moiety from AdoMet to the 7-aminomethyl group of 7-deazaguanine (preQ1-tRNA) to give epoxyqueuosine (oQ-tRNA).</text>
</comment>
<dbReference type="EC" id="2.4.99.17" evidence="10 13"/>
<evidence type="ECO:0000256" key="7">
    <source>
        <dbReference type="ARBA" id="ARBA00022785"/>
    </source>
</evidence>
<dbReference type="GO" id="GO:0008616">
    <property type="term" value="P:tRNA queuosine(34) biosynthetic process"/>
    <property type="evidence" value="ECO:0007669"/>
    <property type="project" value="UniProtKB-UniRule"/>
</dbReference>
<dbReference type="Pfam" id="PF02547">
    <property type="entry name" value="Queuosine_synth"/>
    <property type="match status" value="1"/>
</dbReference>
<accession>A0A537K261</accession>
<keyword evidence="6 13" id="KW-0949">S-adenosyl-L-methionine</keyword>
<evidence type="ECO:0000256" key="4">
    <source>
        <dbReference type="ARBA" id="ARBA00022490"/>
    </source>
</evidence>
<dbReference type="FunFam" id="2.40.10.240:FF:000002">
    <property type="entry name" value="S-adenosylmethionine:tRNA ribosyltransferase-isomerase"/>
    <property type="match status" value="1"/>
</dbReference>
<gene>
    <name evidence="13 14" type="primary">queA</name>
    <name evidence="14" type="ORF">E6H00_09425</name>
</gene>
<dbReference type="SUPFAM" id="SSF111337">
    <property type="entry name" value="QueA-like"/>
    <property type="match status" value="1"/>
</dbReference>
<dbReference type="PANTHER" id="PTHR30307:SF0">
    <property type="entry name" value="S-ADENOSYLMETHIONINE:TRNA RIBOSYLTRANSFERASE-ISOMERASE"/>
    <property type="match status" value="1"/>
</dbReference>
<name>A0A537K261_9BACT</name>
<evidence type="ECO:0000256" key="3">
    <source>
        <dbReference type="ARBA" id="ARBA00011245"/>
    </source>
</evidence>
<dbReference type="InterPro" id="IPR036100">
    <property type="entry name" value="QueA_sf"/>
</dbReference>
<dbReference type="InterPro" id="IPR042118">
    <property type="entry name" value="QueA_dom1"/>
</dbReference>
<evidence type="ECO:0000256" key="12">
    <source>
        <dbReference type="ARBA" id="ARBA00076160"/>
    </source>
</evidence>
<comment type="subcellular location">
    <subcellularLocation>
        <location evidence="1 13">Cytoplasm</location>
    </subcellularLocation>
</comment>
<evidence type="ECO:0000256" key="2">
    <source>
        <dbReference type="ARBA" id="ARBA00004691"/>
    </source>
</evidence>